<sequence>WIYPKVTDLNFPGLGSMSEFLFGFEVLHCAYSTESLLQLPGTCMLRKVLTTSPVNWPGILLPVHPPTVHIATRTKNKENLNRYTLLKTPSLLNRFPDA</sequence>
<feature type="non-terminal residue" evidence="1">
    <location>
        <position position="1"/>
    </location>
</feature>
<evidence type="ECO:0000313" key="2">
    <source>
        <dbReference type="Proteomes" id="UP001345963"/>
    </source>
</evidence>
<keyword evidence="2" id="KW-1185">Reference proteome</keyword>
<dbReference type="Proteomes" id="UP001345963">
    <property type="component" value="Unassembled WGS sequence"/>
</dbReference>
<organism evidence="1 2">
    <name type="scientific">Ataeniobius toweri</name>
    <dbReference type="NCBI Taxonomy" id="208326"/>
    <lineage>
        <taxon>Eukaryota</taxon>
        <taxon>Metazoa</taxon>
        <taxon>Chordata</taxon>
        <taxon>Craniata</taxon>
        <taxon>Vertebrata</taxon>
        <taxon>Euteleostomi</taxon>
        <taxon>Actinopterygii</taxon>
        <taxon>Neopterygii</taxon>
        <taxon>Teleostei</taxon>
        <taxon>Neoteleostei</taxon>
        <taxon>Acanthomorphata</taxon>
        <taxon>Ovalentaria</taxon>
        <taxon>Atherinomorphae</taxon>
        <taxon>Cyprinodontiformes</taxon>
        <taxon>Goodeidae</taxon>
        <taxon>Ataeniobius</taxon>
    </lineage>
</organism>
<proteinExistence type="predicted"/>
<comment type="caution">
    <text evidence="1">The sequence shown here is derived from an EMBL/GenBank/DDBJ whole genome shotgun (WGS) entry which is preliminary data.</text>
</comment>
<dbReference type="EMBL" id="JAHUTI010079193">
    <property type="protein sequence ID" value="MED6257446.1"/>
    <property type="molecule type" value="Genomic_DNA"/>
</dbReference>
<protein>
    <submittedName>
        <fullName evidence="1">Uncharacterized protein</fullName>
    </submittedName>
</protein>
<accession>A0ABU7C5I0</accession>
<evidence type="ECO:0000313" key="1">
    <source>
        <dbReference type="EMBL" id="MED6257446.1"/>
    </source>
</evidence>
<reference evidence="1 2" key="1">
    <citation type="submission" date="2021-07" db="EMBL/GenBank/DDBJ databases">
        <authorList>
            <person name="Palmer J.M."/>
        </authorList>
    </citation>
    <scope>NUCLEOTIDE SEQUENCE [LARGE SCALE GENOMIC DNA]</scope>
    <source>
        <strain evidence="1 2">AT_MEX2019</strain>
        <tissue evidence="1">Muscle</tissue>
    </source>
</reference>
<name>A0ABU7C5I0_9TELE</name>
<gene>
    <name evidence="1" type="ORF">ATANTOWER_023268</name>
</gene>